<evidence type="ECO:0000256" key="4">
    <source>
        <dbReference type="SAM" id="MobiDB-lite"/>
    </source>
</evidence>
<evidence type="ECO:0000313" key="8">
    <source>
        <dbReference type="EMBL" id="JAC16002.1"/>
    </source>
</evidence>
<dbReference type="InterPro" id="IPR002018">
    <property type="entry name" value="CarbesteraseB"/>
</dbReference>
<organism evidence="8">
    <name type="scientific">Triatoma infestans</name>
    <name type="common">Assassin bug</name>
    <dbReference type="NCBI Taxonomy" id="30076"/>
    <lineage>
        <taxon>Eukaryota</taxon>
        <taxon>Metazoa</taxon>
        <taxon>Ecdysozoa</taxon>
        <taxon>Arthropoda</taxon>
        <taxon>Hexapoda</taxon>
        <taxon>Insecta</taxon>
        <taxon>Pterygota</taxon>
        <taxon>Neoptera</taxon>
        <taxon>Paraneoptera</taxon>
        <taxon>Hemiptera</taxon>
        <taxon>Heteroptera</taxon>
        <taxon>Panheteroptera</taxon>
        <taxon>Cimicomorpha</taxon>
        <taxon>Reduviidae</taxon>
        <taxon>Triatominae</taxon>
        <taxon>Triatoma</taxon>
    </lineage>
</organism>
<dbReference type="AlphaFoldDB" id="A0A023F4C2"/>
<feature type="region of interest" description="Disordered" evidence="4">
    <location>
        <begin position="799"/>
        <end position="851"/>
    </location>
</feature>
<dbReference type="ESTHER" id="triif-a0a023f4c2">
    <property type="family name" value="Neuroligin"/>
</dbReference>
<dbReference type="InterPro" id="IPR051093">
    <property type="entry name" value="Neuroligin/BSAL"/>
</dbReference>
<dbReference type="EMBL" id="GBBI01002710">
    <property type="protein sequence ID" value="JAC16002.1"/>
    <property type="molecule type" value="mRNA"/>
</dbReference>
<feature type="signal peptide" evidence="6">
    <location>
        <begin position="1"/>
        <end position="18"/>
    </location>
</feature>
<evidence type="ECO:0000259" key="7">
    <source>
        <dbReference type="Pfam" id="PF00135"/>
    </source>
</evidence>
<accession>A0A023F4C2</accession>
<name>A0A023F4C2_TRIIF</name>
<feature type="transmembrane region" description="Helical" evidence="5">
    <location>
        <begin position="700"/>
        <end position="724"/>
    </location>
</feature>
<dbReference type="PROSITE" id="PS00941">
    <property type="entry name" value="CARBOXYLESTERASE_B_2"/>
    <property type="match status" value="1"/>
</dbReference>
<dbReference type="PANTHER" id="PTHR43903">
    <property type="entry name" value="NEUROLIGIN"/>
    <property type="match status" value="1"/>
</dbReference>
<evidence type="ECO:0000256" key="5">
    <source>
        <dbReference type="SAM" id="Phobius"/>
    </source>
</evidence>
<evidence type="ECO:0000256" key="6">
    <source>
        <dbReference type="SAM" id="SignalP"/>
    </source>
</evidence>
<reference evidence="8" key="1">
    <citation type="journal article" date="2014" name="PLoS Negl. Trop. Dis.">
        <title>An updated insight into the Sialotranscriptome of Triatoma infestans: developmental stage and geographic variations.</title>
        <authorList>
            <person name="Schwarz A."/>
            <person name="Medrano-Mercado N."/>
            <person name="Schaub G.A."/>
            <person name="Struchiner C.J."/>
            <person name="Bargues M.D."/>
            <person name="Levy M.Z."/>
            <person name="Ribeiro J.M."/>
        </authorList>
    </citation>
    <scope>NUCLEOTIDE SEQUENCE</scope>
    <source>
        <strain evidence="8">Chile</strain>
        <tissue evidence="8">Salivary glands</tissue>
    </source>
</reference>
<feature type="domain" description="Carboxylesterase type B" evidence="7">
    <location>
        <begin position="20"/>
        <end position="607"/>
    </location>
</feature>
<dbReference type="SUPFAM" id="SSF53474">
    <property type="entry name" value="alpha/beta-Hydrolases"/>
    <property type="match status" value="1"/>
</dbReference>
<protein>
    <submittedName>
        <fullName evidence="8">Putative esterase and lipase</fullName>
    </submittedName>
</protein>
<keyword evidence="5" id="KW-1133">Transmembrane helix</keyword>
<sequence length="851" mass="94154">NYMAMLAGLIVLLVGAAATRTIRTKYGELSGVMVTPDSRHLGAVEVFKGVPYASPPTGSLRFMPPVTGAIWSGVKVADKFGPACPQALPDIKNETAALRRMPRGRLEYLKRLLPYLKNQSEDCLYLNIYAPAQGGNREGRKYPVLVYVHGESYQWSAGNVFDATVLASYGSLVVVTINYRLGLLGFLNANTDPYLRSPSNYGLMDQIAALHWLQENIIFFGGDPTNVTLMGQGTGAACVHFLMTSSAVPEGVLFHRAIMMSGSANAPWSLARQPWRYARQLARHANCSWDQSHAHLLKCLRERPLELLMSAQIEASPFATTFGPSVDGVVIDTPLERQTSLSGIRSNGQQGGNKWVGRGERGQLIGHEWISSRKSLVTKLSRYDLLLGVVKAEAFLAFTGEDVQYGIEPDRRTNILRTFVKSTYRYHLSEILATIVNEYTDWERPVQHPINIRDETLEALSDAQYVAPIVHTADLHSSTRRNSFLYVFDYQTRFGDYQQRQGCIHGEELAYVFGAPLVGGMSHFARNYTKAEVLLSEATMTYWSNFARTGNPNELQESDVSHVLRQERSRFKNVEWTPYEAVHKKYLNLDTKPKLKNHYRAHRLSFWLNLVPDLHKPGGDDVPPSHHQLHDDIKNQVGVSSKRPAEPTASVVYDVYPSVIAEHNSSLAQPPLVVVAPSSSDRGGNNHDLQEDGFTAYSTALSATIAIGCSLLLLNALVFAGVYYRRDKRHGHIHSQDGSQSTSKKRTENGGPMANICVTGGATELLQIMETRSSVMPAPILKQSCEPVTVTTENREMMQNTTGGAGTLPRPPPPPKTPRPPSAPPESQPLLPHTATLGRKPKQPLPDELKV</sequence>
<keyword evidence="5" id="KW-0472">Membrane</keyword>
<dbReference type="InterPro" id="IPR019819">
    <property type="entry name" value="Carboxylesterase_B_CS"/>
</dbReference>
<dbReference type="FunFam" id="3.40.50.1820:FF:000171">
    <property type="entry name" value="Neuroligin-4, Y-linked"/>
    <property type="match status" value="1"/>
</dbReference>
<evidence type="ECO:0000256" key="3">
    <source>
        <dbReference type="ARBA" id="ARBA00023180"/>
    </source>
</evidence>
<keyword evidence="2 6" id="KW-0732">Signal</keyword>
<keyword evidence="3" id="KW-0325">Glycoprotein</keyword>
<proteinExistence type="evidence at transcript level"/>
<keyword evidence="5" id="KW-0812">Transmembrane</keyword>
<feature type="compositionally biased region" description="Pro residues" evidence="4">
    <location>
        <begin position="809"/>
        <end position="827"/>
    </location>
</feature>
<comment type="similarity">
    <text evidence="1">Belongs to the type-B carboxylesterase/lipase family.</text>
</comment>
<feature type="region of interest" description="Disordered" evidence="4">
    <location>
        <begin position="731"/>
        <end position="754"/>
    </location>
</feature>
<dbReference type="Pfam" id="PF00135">
    <property type="entry name" value="COesterase"/>
    <property type="match status" value="1"/>
</dbReference>
<evidence type="ECO:0000256" key="2">
    <source>
        <dbReference type="ARBA" id="ARBA00022729"/>
    </source>
</evidence>
<feature type="non-terminal residue" evidence="8">
    <location>
        <position position="1"/>
    </location>
</feature>
<dbReference type="Gene3D" id="3.40.50.1820">
    <property type="entry name" value="alpha/beta hydrolase"/>
    <property type="match status" value="1"/>
</dbReference>
<dbReference type="InterPro" id="IPR029058">
    <property type="entry name" value="AB_hydrolase_fold"/>
</dbReference>
<evidence type="ECO:0000256" key="1">
    <source>
        <dbReference type="ARBA" id="ARBA00005964"/>
    </source>
</evidence>
<feature type="chain" id="PRO_5001515901" evidence="6">
    <location>
        <begin position="19"/>
        <end position="851"/>
    </location>
</feature>